<dbReference type="Pfam" id="PF01490">
    <property type="entry name" value="Aa_trans"/>
    <property type="match status" value="1"/>
</dbReference>
<dbReference type="OrthoDB" id="655540at2759"/>
<organism evidence="7 8">
    <name type="scientific">Reticulomyxa filosa</name>
    <dbReference type="NCBI Taxonomy" id="46433"/>
    <lineage>
        <taxon>Eukaryota</taxon>
        <taxon>Sar</taxon>
        <taxon>Rhizaria</taxon>
        <taxon>Retaria</taxon>
        <taxon>Foraminifera</taxon>
        <taxon>Monothalamids</taxon>
        <taxon>Reticulomyxidae</taxon>
        <taxon>Reticulomyxa</taxon>
    </lineage>
</organism>
<feature type="transmembrane region" description="Helical" evidence="5">
    <location>
        <begin position="148"/>
        <end position="172"/>
    </location>
</feature>
<accession>X6LSU5</accession>
<name>X6LSU5_RETFI</name>
<comment type="caution">
    <text evidence="7">The sequence shown here is derived from an EMBL/GenBank/DDBJ whole genome shotgun (WGS) entry which is preliminary data.</text>
</comment>
<dbReference type="GO" id="GO:0015179">
    <property type="term" value="F:L-amino acid transmembrane transporter activity"/>
    <property type="evidence" value="ECO:0007669"/>
    <property type="project" value="TreeGrafter"/>
</dbReference>
<reference evidence="7 8" key="1">
    <citation type="journal article" date="2013" name="Curr. Biol.">
        <title>The Genome of the Foraminiferan Reticulomyxa filosa.</title>
        <authorList>
            <person name="Glockner G."/>
            <person name="Hulsmann N."/>
            <person name="Schleicher M."/>
            <person name="Noegel A.A."/>
            <person name="Eichinger L."/>
            <person name="Gallinger C."/>
            <person name="Pawlowski J."/>
            <person name="Sierra R."/>
            <person name="Euteneuer U."/>
            <person name="Pillet L."/>
            <person name="Moustafa A."/>
            <person name="Platzer M."/>
            <person name="Groth M."/>
            <person name="Szafranski K."/>
            <person name="Schliwa M."/>
        </authorList>
    </citation>
    <scope>NUCLEOTIDE SEQUENCE [LARGE SCALE GENOMIC DNA]</scope>
</reference>
<keyword evidence="3 5" id="KW-1133">Transmembrane helix</keyword>
<protein>
    <recommendedName>
        <fullName evidence="6">Amino acid transporter transmembrane domain-containing protein</fullName>
    </recommendedName>
</protein>
<feature type="domain" description="Amino acid transporter transmembrane" evidence="6">
    <location>
        <begin position="1"/>
        <end position="171"/>
    </location>
</feature>
<evidence type="ECO:0000313" key="8">
    <source>
        <dbReference type="Proteomes" id="UP000023152"/>
    </source>
</evidence>
<dbReference type="InterPro" id="IPR013057">
    <property type="entry name" value="AA_transpt_TM"/>
</dbReference>
<evidence type="ECO:0000256" key="5">
    <source>
        <dbReference type="SAM" id="Phobius"/>
    </source>
</evidence>
<evidence type="ECO:0000256" key="2">
    <source>
        <dbReference type="ARBA" id="ARBA00022692"/>
    </source>
</evidence>
<evidence type="ECO:0000256" key="4">
    <source>
        <dbReference type="ARBA" id="ARBA00023136"/>
    </source>
</evidence>
<dbReference type="GO" id="GO:0016020">
    <property type="term" value="C:membrane"/>
    <property type="evidence" value="ECO:0007669"/>
    <property type="project" value="UniProtKB-SubCell"/>
</dbReference>
<evidence type="ECO:0000256" key="1">
    <source>
        <dbReference type="ARBA" id="ARBA00004141"/>
    </source>
</evidence>
<proteinExistence type="predicted"/>
<evidence type="ECO:0000313" key="7">
    <source>
        <dbReference type="EMBL" id="ETO04426.1"/>
    </source>
</evidence>
<dbReference type="PANTHER" id="PTHR22950:SF702">
    <property type="entry name" value="AMINO ACID TRANSPORTER PROTEIN"/>
    <property type="match status" value="1"/>
</dbReference>
<keyword evidence="8" id="KW-1185">Reference proteome</keyword>
<feature type="transmembrane region" description="Helical" evidence="5">
    <location>
        <begin position="9"/>
        <end position="27"/>
    </location>
</feature>
<keyword evidence="4 5" id="KW-0472">Membrane</keyword>
<evidence type="ECO:0000256" key="3">
    <source>
        <dbReference type="ARBA" id="ARBA00022989"/>
    </source>
</evidence>
<feature type="transmembrane region" description="Helical" evidence="5">
    <location>
        <begin position="47"/>
        <end position="68"/>
    </location>
</feature>
<keyword evidence="2 5" id="KW-0812">Transmembrane</keyword>
<dbReference type="AlphaFoldDB" id="X6LSU5"/>
<dbReference type="Proteomes" id="UP000023152">
    <property type="component" value="Unassembled WGS sequence"/>
</dbReference>
<feature type="transmembrane region" description="Helical" evidence="5">
    <location>
        <begin position="111"/>
        <end position="136"/>
    </location>
</feature>
<evidence type="ECO:0000259" key="6">
    <source>
        <dbReference type="Pfam" id="PF01490"/>
    </source>
</evidence>
<sequence length="190" mass="21358">MQKVLRRSSCVILFIYICAAGFGYLTFLDGVCGNILLNDYHKDWPVIIAAITISISMIFAQPITMYAWRMNFAEIVYNVKRLSTCMHVAITTLFVFVTMSLSLLLTDIEIVFGLLGATTFPAIGFVLPAVFFVSLVPSHLHPFRRRFAIVQAVLVTLASLASLVYQVFVMIYPSDDHCNSMQQIQTPDLF</sequence>
<gene>
    <name evidence="7" type="ORF">RFI_32970</name>
</gene>
<feature type="transmembrane region" description="Helical" evidence="5">
    <location>
        <begin position="88"/>
        <end position="105"/>
    </location>
</feature>
<comment type="subcellular location">
    <subcellularLocation>
        <location evidence="1">Membrane</location>
        <topology evidence="1">Multi-pass membrane protein</topology>
    </subcellularLocation>
</comment>
<dbReference type="EMBL" id="ASPP01029391">
    <property type="protein sequence ID" value="ETO04426.1"/>
    <property type="molecule type" value="Genomic_DNA"/>
</dbReference>
<dbReference type="PANTHER" id="PTHR22950">
    <property type="entry name" value="AMINO ACID TRANSPORTER"/>
    <property type="match status" value="1"/>
</dbReference>